<evidence type="ECO:0000313" key="3">
    <source>
        <dbReference type="Proteomes" id="UP001219585"/>
    </source>
</evidence>
<evidence type="ECO:0000313" key="2">
    <source>
        <dbReference type="EMBL" id="WDV09298.1"/>
    </source>
</evidence>
<geneLocation type="plasmid" evidence="2 3">
    <name>unnamed</name>
</geneLocation>
<name>A0AAJ5UWC5_9BACI</name>
<dbReference type="AlphaFoldDB" id="A0AAJ5UWC5"/>
<dbReference type="Proteomes" id="UP001219585">
    <property type="component" value="Plasmid unnamed"/>
</dbReference>
<proteinExistence type="predicted"/>
<keyword evidence="1" id="KW-1133">Transmembrane helix</keyword>
<accession>A0AAJ5UWC5</accession>
<sequence length="50" mass="6077">MNHNDQEEKPFFEEMKELINRNEIAMLGFLMVTLTIFVFFVRIVMDLILR</sequence>
<feature type="transmembrane region" description="Helical" evidence="1">
    <location>
        <begin position="24"/>
        <end position="45"/>
    </location>
</feature>
<keyword evidence="2" id="KW-0614">Plasmid</keyword>
<protein>
    <submittedName>
        <fullName evidence="2">Uncharacterized protein</fullName>
    </submittedName>
</protein>
<keyword evidence="1" id="KW-0472">Membrane</keyword>
<dbReference type="RefSeq" id="WP_274797515.1">
    <property type="nucleotide sequence ID" value="NZ_CP113528.1"/>
</dbReference>
<reference evidence="2" key="1">
    <citation type="submission" date="2022-11" db="EMBL/GenBank/DDBJ databases">
        <title>Lysinibacillus irui.</title>
        <authorList>
            <person name="Akintayo S.O."/>
        </authorList>
    </citation>
    <scope>NUCLEOTIDE SEQUENCE</scope>
    <source>
        <strain evidence="2">IRB4-01</strain>
        <plasmid evidence="2">unnamed</plasmid>
    </source>
</reference>
<gene>
    <name evidence="2" type="ORF">OU989_22505</name>
</gene>
<dbReference type="KEGG" id="liu:OU989_22505"/>
<keyword evidence="1" id="KW-0812">Transmembrane</keyword>
<organism evidence="2 3">
    <name type="scientific">Lysinibacillus irui</name>
    <dbReference type="NCBI Taxonomy" id="2998077"/>
    <lineage>
        <taxon>Bacteria</taxon>
        <taxon>Bacillati</taxon>
        <taxon>Bacillota</taxon>
        <taxon>Bacilli</taxon>
        <taxon>Bacillales</taxon>
        <taxon>Bacillaceae</taxon>
        <taxon>Lysinibacillus</taxon>
    </lineage>
</organism>
<evidence type="ECO:0000256" key="1">
    <source>
        <dbReference type="SAM" id="Phobius"/>
    </source>
</evidence>
<dbReference type="EMBL" id="CP113528">
    <property type="protein sequence ID" value="WDV09298.1"/>
    <property type="molecule type" value="Genomic_DNA"/>
</dbReference>